<evidence type="ECO:0000313" key="2">
    <source>
        <dbReference type="EMBL" id="MQL92500.1"/>
    </source>
</evidence>
<dbReference type="PANTHER" id="PTHR46951">
    <property type="entry name" value="BED-TYPE DOMAIN-CONTAINING PROTEIN"/>
    <property type="match status" value="1"/>
</dbReference>
<evidence type="ECO:0000313" key="3">
    <source>
        <dbReference type="Proteomes" id="UP000652761"/>
    </source>
</evidence>
<dbReference type="AlphaFoldDB" id="A0A843VFM5"/>
<protein>
    <recommendedName>
        <fullName evidence="4">BED-type domain-containing protein</fullName>
    </recommendedName>
</protein>
<reference evidence="2" key="1">
    <citation type="submission" date="2017-07" db="EMBL/GenBank/DDBJ databases">
        <title>Taro Niue Genome Assembly and Annotation.</title>
        <authorList>
            <person name="Atibalentja N."/>
            <person name="Keating K."/>
            <person name="Fields C.J."/>
        </authorList>
    </citation>
    <scope>NUCLEOTIDE SEQUENCE</scope>
    <source>
        <strain evidence="2">Niue_2</strain>
        <tissue evidence="2">Leaf</tissue>
    </source>
</reference>
<feature type="compositionally biased region" description="Acidic residues" evidence="1">
    <location>
        <begin position="102"/>
        <end position="113"/>
    </location>
</feature>
<dbReference type="Proteomes" id="UP000652761">
    <property type="component" value="Unassembled WGS sequence"/>
</dbReference>
<sequence length="606" mass="66059">MAPKKAASEDIGWQHGTVMGNRHNYKCNYCGHTGQGGGVSRLKKHLAGGRLAGYVDVQGCKSVSAEVKRLMIEHLKGVRAESQRKKADREMQERIISGRQPDEDDDEEPDVPDVPEQIGSFEVRSGSGSRVGGETQSRRRCWEVEYDPVDIGFLRDDEDPMVAWVARATTERGEYELDEEADDPEDPPRPNTFLARAVEAAEEEGGDGDVGGGRQPHSCQFRGDPEEEVDLLGDLSISAGGGAIVDDDAEFERLMNLGPSAHSQFMREAHAIASAQPRRKGSHTQAAAPSQTTKGKWVATSQPTKGKGKDMGQAGGAAKGIGIREPTASAQKKKSWFSWGSKKGKKMAAPVLDPLDIADLETLDPNAEETPPEDSPRLASSRSHDSMTTGSPGGSVGGGDGDGGGGGGGGIEFTAEQYYGGHCTQDTDHGGPVQYNRRRKFREGGRAEGSVVDSDSYNTMISDFERMSTHESVGSYGYGGHSYQPESDTGYSSGYSGYATTGYPAPYFDPPPFIHVHVPVQQIDASAEDVQMASLRIVRPGCEVWDHFVREFRRRYNTMMTWDEFRSFVSQTKSYHLIGELPSESDESVQPQWGTYDPYQQGYWGY</sequence>
<evidence type="ECO:0000256" key="1">
    <source>
        <dbReference type="SAM" id="MobiDB-lite"/>
    </source>
</evidence>
<feature type="compositionally biased region" description="Polar residues" evidence="1">
    <location>
        <begin position="378"/>
        <end position="389"/>
    </location>
</feature>
<feature type="compositionally biased region" description="Low complexity" evidence="1">
    <location>
        <begin position="114"/>
        <end position="134"/>
    </location>
</feature>
<comment type="caution">
    <text evidence="2">The sequence shown here is derived from an EMBL/GenBank/DDBJ whole genome shotgun (WGS) entry which is preliminary data.</text>
</comment>
<dbReference type="EMBL" id="NMUH01001454">
    <property type="protein sequence ID" value="MQL92500.1"/>
    <property type="molecule type" value="Genomic_DNA"/>
</dbReference>
<dbReference type="OrthoDB" id="695134at2759"/>
<feature type="compositionally biased region" description="Gly residues" evidence="1">
    <location>
        <begin position="391"/>
        <end position="411"/>
    </location>
</feature>
<keyword evidence="3" id="KW-1185">Reference proteome</keyword>
<dbReference type="PANTHER" id="PTHR46951:SF2">
    <property type="entry name" value="BED-TYPE DOMAIN-CONTAINING PROTEIN"/>
    <property type="match status" value="1"/>
</dbReference>
<proteinExistence type="predicted"/>
<accession>A0A843VFM5</accession>
<name>A0A843VFM5_COLES</name>
<feature type="compositionally biased region" description="Basic and acidic residues" evidence="1">
    <location>
        <begin position="79"/>
        <end position="93"/>
    </location>
</feature>
<feature type="region of interest" description="Disordered" evidence="1">
    <location>
        <begin position="274"/>
        <end position="345"/>
    </location>
</feature>
<organism evidence="2 3">
    <name type="scientific">Colocasia esculenta</name>
    <name type="common">Wild taro</name>
    <name type="synonym">Arum esculentum</name>
    <dbReference type="NCBI Taxonomy" id="4460"/>
    <lineage>
        <taxon>Eukaryota</taxon>
        <taxon>Viridiplantae</taxon>
        <taxon>Streptophyta</taxon>
        <taxon>Embryophyta</taxon>
        <taxon>Tracheophyta</taxon>
        <taxon>Spermatophyta</taxon>
        <taxon>Magnoliopsida</taxon>
        <taxon>Liliopsida</taxon>
        <taxon>Araceae</taxon>
        <taxon>Aroideae</taxon>
        <taxon>Colocasieae</taxon>
        <taxon>Colocasia</taxon>
    </lineage>
</organism>
<feature type="region of interest" description="Disordered" evidence="1">
    <location>
        <begin position="79"/>
        <end position="135"/>
    </location>
</feature>
<feature type="region of interest" description="Disordered" evidence="1">
    <location>
        <begin position="364"/>
        <end position="413"/>
    </location>
</feature>
<feature type="compositionally biased region" description="Polar residues" evidence="1">
    <location>
        <begin position="283"/>
        <end position="304"/>
    </location>
</feature>
<evidence type="ECO:0008006" key="4">
    <source>
        <dbReference type="Google" id="ProtNLM"/>
    </source>
</evidence>
<gene>
    <name evidence="2" type="ORF">Taro_025123</name>
</gene>